<dbReference type="EMBL" id="FRBT01000001">
    <property type="protein sequence ID" value="SHL02966.1"/>
    <property type="molecule type" value="Genomic_DNA"/>
</dbReference>
<evidence type="ECO:0000313" key="3">
    <source>
        <dbReference type="Proteomes" id="UP000184028"/>
    </source>
</evidence>
<evidence type="ECO:0000256" key="1">
    <source>
        <dbReference type="SAM" id="MobiDB-lite"/>
    </source>
</evidence>
<gene>
    <name evidence="2" type="ORF">SAMN05444484_10163</name>
</gene>
<dbReference type="Proteomes" id="UP000184028">
    <property type="component" value="Unassembled WGS sequence"/>
</dbReference>
<accession>A0A1M6XAJ3</accession>
<evidence type="ECO:0000313" key="2">
    <source>
        <dbReference type="EMBL" id="SHL02966.1"/>
    </source>
</evidence>
<keyword evidence="3" id="KW-1185">Reference proteome</keyword>
<protein>
    <submittedName>
        <fullName evidence="2">Uncharacterized protein</fullName>
    </submittedName>
</protein>
<reference evidence="3" key="1">
    <citation type="submission" date="2016-11" db="EMBL/GenBank/DDBJ databases">
        <authorList>
            <person name="Varghese N."/>
            <person name="Submissions S."/>
        </authorList>
    </citation>
    <scope>NUCLEOTIDE SEQUENCE [LARGE SCALE GENOMIC DNA]</scope>
    <source>
        <strain evidence="3">DSM 24724</strain>
    </source>
</reference>
<organism evidence="2 3">
    <name type="scientific">Flavobacterium chilense</name>
    <dbReference type="NCBI Taxonomy" id="946677"/>
    <lineage>
        <taxon>Bacteria</taxon>
        <taxon>Pseudomonadati</taxon>
        <taxon>Bacteroidota</taxon>
        <taxon>Flavobacteriia</taxon>
        <taxon>Flavobacteriales</taxon>
        <taxon>Flavobacteriaceae</taxon>
        <taxon>Flavobacterium</taxon>
    </lineage>
</organism>
<feature type="region of interest" description="Disordered" evidence="1">
    <location>
        <begin position="228"/>
        <end position="249"/>
    </location>
</feature>
<name>A0A1M6XAJ3_9FLAO</name>
<dbReference type="AlphaFoldDB" id="A0A1M6XAJ3"/>
<proteinExistence type="predicted"/>
<dbReference type="STRING" id="946677.SAMN05444484_10163"/>
<dbReference type="RefSeq" id="WP_068843383.1">
    <property type="nucleotide sequence ID" value="NZ_FRBT01000001.1"/>
</dbReference>
<sequence length="249" mass="26679">MCVDPLAEKYPYNSTYAFQENKMGMGRELEGLELAPRNPTASFGGWISSKYNSAVSSFQTGTSNVMQAISSVISNAEIKPVDGYQIGGVTVGKNGIGGTPGLFNPSPGVTSSGTIDGDFLQGLAVAYAPNLGGSKVMNGANIFSNLAQDPTLNNVFETLSNNSSVSNTNNTSNNAEGEKITMKLENYSATGTAGWNKSTLFRDPSPNDTTVNKSQKSVIDKMNKLNHMKAEQNVKSENQELQKKIDYYK</sequence>